<dbReference type="EMBL" id="FMKA01000023">
    <property type="protein sequence ID" value="SCP98634.1"/>
    <property type="molecule type" value="Genomic_DNA"/>
</dbReference>
<dbReference type="RefSeq" id="WP_091235723.1">
    <property type="nucleotide sequence ID" value="NZ_FMKA01000023.1"/>
</dbReference>
<keyword evidence="3" id="KW-1185">Reference proteome</keyword>
<organism evidence="2 3">
    <name type="scientific">Anaerobium acetethylicum</name>
    <dbReference type="NCBI Taxonomy" id="1619234"/>
    <lineage>
        <taxon>Bacteria</taxon>
        <taxon>Bacillati</taxon>
        <taxon>Bacillota</taxon>
        <taxon>Clostridia</taxon>
        <taxon>Lachnospirales</taxon>
        <taxon>Lachnospiraceae</taxon>
        <taxon>Anaerobium</taxon>
    </lineage>
</organism>
<accession>A0A1D3TWK6</accession>
<evidence type="ECO:0000313" key="3">
    <source>
        <dbReference type="Proteomes" id="UP000199315"/>
    </source>
</evidence>
<dbReference type="STRING" id="1619234.SAMN05421730_102348"/>
<protein>
    <submittedName>
        <fullName evidence="2">Uncharacterized protein</fullName>
    </submittedName>
</protein>
<feature type="compositionally biased region" description="Basic and acidic residues" evidence="1">
    <location>
        <begin position="230"/>
        <end position="249"/>
    </location>
</feature>
<gene>
    <name evidence="2" type="ORF">SAMN05421730_102348</name>
</gene>
<name>A0A1D3TWK6_9FIRM</name>
<sequence>MNQEQKTVAKKRNEEYVRTLREVGRVKEEVIALIEEDLQSGLTIEQTNRYKQPDMDISQMRIYSQCLRKGYPDEVVAVLANKKMNGYQMAVALEFYEKGVPLEQIKAVVDRDDSPSAMVEAYRSVLENLDRIDPETTEKAAEAKEFEESGEIRALLEEIRSVVSKIDCQEKRYDVLNDKLKSLASAGKDEKEQVDLLKSIQKKDRMLEEMQDKISQADATIARLRGDLEEKERDIRKMQRKAGDSKEAAPSDNMQPAVSEGMQEAPGAQVPYVYGIPAFYHPAFVDTRGHVIQTLLMERAEKKTSGALALLSKLAIRKRSRQDLVKLVAGGELVKEQLVMIRTAIEKGLKENQLVELINSRLPAENMQEIIEIAVLENSMDY</sequence>
<dbReference type="OrthoDB" id="1762753at2"/>
<proteinExistence type="predicted"/>
<feature type="region of interest" description="Disordered" evidence="1">
    <location>
        <begin position="230"/>
        <end position="259"/>
    </location>
</feature>
<evidence type="ECO:0000256" key="1">
    <source>
        <dbReference type="SAM" id="MobiDB-lite"/>
    </source>
</evidence>
<dbReference type="Proteomes" id="UP000199315">
    <property type="component" value="Unassembled WGS sequence"/>
</dbReference>
<reference evidence="2 3" key="1">
    <citation type="submission" date="2016-09" db="EMBL/GenBank/DDBJ databases">
        <authorList>
            <person name="Capua I."/>
            <person name="De Benedictis P."/>
            <person name="Joannis T."/>
            <person name="Lombin L.H."/>
            <person name="Cattoli G."/>
        </authorList>
    </citation>
    <scope>NUCLEOTIDE SEQUENCE [LARGE SCALE GENOMIC DNA]</scope>
    <source>
        <strain evidence="2 3">GluBS11</strain>
    </source>
</reference>
<dbReference type="AlphaFoldDB" id="A0A1D3TWK6"/>
<evidence type="ECO:0000313" key="2">
    <source>
        <dbReference type="EMBL" id="SCP98634.1"/>
    </source>
</evidence>